<feature type="transmembrane region" description="Helical" evidence="1">
    <location>
        <begin position="100"/>
        <end position="121"/>
    </location>
</feature>
<name>A0A2L0RUG4_9PSED</name>
<protein>
    <submittedName>
        <fullName evidence="2">Uncharacterized protein</fullName>
    </submittedName>
</protein>
<dbReference type="KEGG" id="poi:BOP93_07055"/>
<keyword evidence="1" id="KW-0812">Transmembrane</keyword>
<keyword evidence="1" id="KW-1133">Transmembrane helix</keyword>
<reference evidence="2 3" key="1">
    <citation type="journal article" date="2018" name="Front. Microbiol.">
        <title>Pseudomonas orientalis F9: A Potent Antagonist against Phytopathogens with Phytotoxic Effect in the Apple Flower.</title>
        <authorList>
            <person name="Zengerer V."/>
            <person name="Schmid M."/>
            <person name="Bieri M."/>
            <person name="Muller D.C."/>
            <person name="Remus-Emsermann M.N.P."/>
            <person name="Ahrens C.H."/>
            <person name="Pelludat C."/>
        </authorList>
    </citation>
    <scope>NUCLEOTIDE SEQUENCE [LARGE SCALE GENOMIC DNA]</scope>
    <source>
        <strain evidence="2 3">F9</strain>
    </source>
</reference>
<dbReference type="RefSeq" id="WP_104502086.1">
    <property type="nucleotide sequence ID" value="NZ_CP018049.1"/>
</dbReference>
<evidence type="ECO:0000313" key="3">
    <source>
        <dbReference type="Proteomes" id="UP000239888"/>
    </source>
</evidence>
<organism evidence="2 3">
    <name type="scientific">Pseudomonas orientalis</name>
    <dbReference type="NCBI Taxonomy" id="76758"/>
    <lineage>
        <taxon>Bacteria</taxon>
        <taxon>Pseudomonadati</taxon>
        <taxon>Pseudomonadota</taxon>
        <taxon>Gammaproteobacteria</taxon>
        <taxon>Pseudomonadales</taxon>
        <taxon>Pseudomonadaceae</taxon>
        <taxon>Pseudomonas</taxon>
    </lineage>
</organism>
<sequence length="272" mass="30860">MLEDIDNAMEGIESEKSLIKRFDKVSTKIFESENNYSKEELLGIFKLKNLLISFRSNGEEIAFIQSARVTTVIPTSEFKHGAFIAKAFEVPATKEDENEFPILGFLVVIAFFMVMFNFTVLKIKKEQDTAQRQFCIIENPTLEFVGKSDIDMSIIKGKLNCKSGMTESETQAFEAQHAMDELNSVITSKPQVNSGIEYLPKETKFYADRKVMNEQFDKEVARRKALDPKFDEKTYSNDGSKPTEVKINTQPPAPGYVSIIAFAQENITIKND</sequence>
<proteinExistence type="predicted"/>
<accession>A0A2L0RUG4</accession>
<gene>
    <name evidence="2" type="ORF">BOP93_07055</name>
</gene>
<evidence type="ECO:0000256" key="1">
    <source>
        <dbReference type="SAM" id="Phobius"/>
    </source>
</evidence>
<evidence type="ECO:0000313" key="2">
    <source>
        <dbReference type="EMBL" id="AUZ45364.1"/>
    </source>
</evidence>
<dbReference type="EMBL" id="CP018049">
    <property type="protein sequence ID" value="AUZ45364.1"/>
    <property type="molecule type" value="Genomic_DNA"/>
</dbReference>
<dbReference type="Proteomes" id="UP000239888">
    <property type="component" value="Chromosome"/>
</dbReference>
<dbReference type="AlphaFoldDB" id="A0A2L0RUG4"/>
<keyword evidence="1" id="KW-0472">Membrane</keyword>